<keyword evidence="2" id="KW-0680">Restriction system</keyword>
<evidence type="ECO:0000313" key="6">
    <source>
        <dbReference type="Proteomes" id="UP000077623"/>
    </source>
</evidence>
<proteinExistence type="inferred from homology"/>
<keyword evidence="3" id="KW-0238">DNA-binding</keyword>
<dbReference type="REBASE" id="159348">
    <property type="entry name" value="S2.MhaP01ORF1775P"/>
</dbReference>
<sequence>MCAWEIVTLDNLGILKSGRQVHKPEYDPSLFCEGSVPLIESQLIENDQLFVRNVRRYYNTFGVGQSTIFEADTVCITRTGNVAKTSIIKVPSCLSSRVHGLTPFVGVSDAIFIKYSFDFSKIKKLCQNIASANTETKVLTIDRLLKILFPNPPFELQQKIGKILSTYDLLIENYQRQIEEAKKQVVWKMIHTS</sequence>
<evidence type="ECO:0000259" key="4">
    <source>
        <dbReference type="Pfam" id="PF01420"/>
    </source>
</evidence>
<dbReference type="Gene3D" id="1.10.287.1120">
    <property type="entry name" value="Bipartite methylase S protein"/>
    <property type="match status" value="1"/>
</dbReference>
<gene>
    <name evidence="5" type="ORF">A6V39_01765</name>
</gene>
<dbReference type="CDD" id="cd17258">
    <property type="entry name" value="RMtype1_S_Sau13435ORF2165P-TRD1-CR1_like"/>
    <property type="match status" value="1"/>
</dbReference>
<evidence type="ECO:0000256" key="1">
    <source>
        <dbReference type="ARBA" id="ARBA00010923"/>
    </source>
</evidence>
<dbReference type="InterPro" id="IPR000055">
    <property type="entry name" value="Restrct_endonuc_typeI_TRD"/>
</dbReference>
<dbReference type="Pfam" id="PF01420">
    <property type="entry name" value="Methylase_S"/>
    <property type="match status" value="1"/>
</dbReference>
<protein>
    <recommendedName>
        <fullName evidence="4">Type I restriction modification DNA specificity domain-containing protein</fullName>
    </recommendedName>
</protein>
<dbReference type="GO" id="GO:0009307">
    <property type="term" value="P:DNA restriction-modification system"/>
    <property type="evidence" value="ECO:0007669"/>
    <property type="project" value="UniProtKB-KW"/>
</dbReference>
<feature type="domain" description="Type I restriction modification DNA specificity" evidence="4">
    <location>
        <begin position="4"/>
        <end position="180"/>
    </location>
</feature>
<dbReference type="RefSeq" id="WP_187150006.1">
    <property type="nucleotide sequence ID" value="NZ_LWUJ01000010.1"/>
</dbReference>
<name>A0A1A9QGB3_9MOLU</name>
<evidence type="ECO:0000256" key="3">
    <source>
        <dbReference type="ARBA" id="ARBA00023125"/>
    </source>
</evidence>
<dbReference type="EMBL" id="LWUJ01000010">
    <property type="protein sequence ID" value="OAL10770.1"/>
    <property type="molecule type" value="Genomic_DNA"/>
</dbReference>
<organism evidence="5 6">
    <name type="scientific">Candidatus Mycoplasma haematobovis</name>
    <dbReference type="NCBI Taxonomy" id="432608"/>
    <lineage>
        <taxon>Bacteria</taxon>
        <taxon>Bacillati</taxon>
        <taxon>Mycoplasmatota</taxon>
        <taxon>Mollicutes</taxon>
        <taxon>Mycoplasmataceae</taxon>
        <taxon>Mycoplasma</taxon>
    </lineage>
</organism>
<reference evidence="6" key="1">
    <citation type="submission" date="2016-04" db="EMBL/GenBank/DDBJ databases">
        <authorList>
            <person name="Quiroz-Castaneda R.E."/>
            <person name="Martinez-Ocampo F."/>
        </authorList>
    </citation>
    <scope>NUCLEOTIDE SEQUENCE [LARGE SCALE GENOMIC DNA]</scope>
    <source>
        <strain evidence="6">INIFAP01</strain>
    </source>
</reference>
<dbReference type="Gene3D" id="3.90.220.20">
    <property type="entry name" value="DNA methylase specificity domains"/>
    <property type="match status" value="1"/>
</dbReference>
<accession>A0A1A9QGB3</accession>
<dbReference type="InterPro" id="IPR044946">
    <property type="entry name" value="Restrct_endonuc_typeI_TRD_sf"/>
</dbReference>
<dbReference type="Proteomes" id="UP000077623">
    <property type="component" value="Unassembled WGS sequence"/>
</dbReference>
<dbReference type="InterPro" id="IPR052021">
    <property type="entry name" value="Type-I_RS_S_subunit"/>
</dbReference>
<dbReference type="SUPFAM" id="SSF116734">
    <property type="entry name" value="DNA methylase specificity domain"/>
    <property type="match status" value="1"/>
</dbReference>
<keyword evidence="6" id="KW-1185">Reference proteome</keyword>
<comment type="caution">
    <text evidence="5">The sequence shown here is derived from an EMBL/GenBank/DDBJ whole genome shotgun (WGS) entry which is preliminary data.</text>
</comment>
<dbReference type="AlphaFoldDB" id="A0A1A9QGB3"/>
<dbReference type="STRING" id="432608.A6V39_01765"/>
<dbReference type="PANTHER" id="PTHR30408:SF12">
    <property type="entry name" value="TYPE I RESTRICTION ENZYME MJAVIII SPECIFICITY SUBUNIT"/>
    <property type="match status" value="1"/>
</dbReference>
<dbReference type="GO" id="GO:0003677">
    <property type="term" value="F:DNA binding"/>
    <property type="evidence" value="ECO:0007669"/>
    <property type="project" value="UniProtKB-KW"/>
</dbReference>
<evidence type="ECO:0000313" key="5">
    <source>
        <dbReference type="EMBL" id="OAL10770.1"/>
    </source>
</evidence>
<dbReference type="PANTHER" id="PTHR30408">
    <property type="entry name" value="TYPE-1 RESTRICTION ENZYME ECOKI SPECIFICITY PROTEIN"/>
    <property type="match status" value="1"/>
</dbReference>
<evidence type="ECO:0000256" key="2">
    <source>
        <dbReference type="ARBA" id="ARBA00022747"/>
    </source>
</evidence>
<comment type="similarity">
    <text evidence="1">Belongs to the type-I restriction system S methylase family.</text>
</comment>